<evidence type="ECO:0000256" key="2">
    <source>
        <dbReference type="SAM" id="SignalP"/>
    </source>
</evidence>
<feature type="signal peptide" evidence="2">
    <location>
        <begin position="1"/>
        <end position="20"/>
    </location>
</feature>
<keyword evidence="5" id="KW-1185">Reference proteome</keyword>
<protein>
    <submittedName>
        <fullName evidence="4">Transporter substrate-binding domain-containing protein</fullName>
    </submittedName>
</protein>
<dbReference type="RefSeq" id="WP_219965876.1">
    <property type="nucleotide sequence ID" value="NZ_JAGFNZ010000004.1"/>
</dbReference>
<reference evidence="4 5" key="1">
    <citation type="submission" date="2021-03" db="EMBL/GenBank/DDBJ databases">
        <title>Caproiciproducens sp. nov. isolated from feces of cow.</title>
        <authorList>
            <person name="Choi J.-Y."/>
        </authorList>
    </citation>
    <scope>NUCLEOTIDE SEQUENCE [LARGE SCALE GENOMIC DNA]</scope>
    <source>
        <strain evidence="4 5">AGMB10547</strain>
    </source>
</reference>
<dbReference type="Pfam" id="PF00497">
    <property type="entry name" value="SBP_bac_3"/>
    <property type="match status" value="1"/>
</dbReference>
<dbReference type="PANTHER" id="PTHR35936">
    <property type="entry name" value="MEMBRANE-BOUND LYTIC MUREIN TRANSGLYCOSYLASE F"/>
    <property type="match status" value="1"/>
</dbReference>
<dbReference type="InterPro" id="IPR001638">
    <property type="entry name" value="Solute-binding_3/MltF_N"/>
</dbReference>
<evidence type="ECO:0000313" key="4">
    <source>
        <dbReference type="EMBL" id="MBW7573484.1"/>
    </source>
</evidence>
<feature type="domain" description="Solute-binding protein family 3/N-terminal" evidence="3">
    <location>
        <begin position="58"/>
        <end position="281"/>
    </location>
</feature>
<dbReference type="SMART" id="SM00062">
    <property type="entry name" value="PBPb"/>
    <property type="match status" value="1"/>
</dbReference>
<gene>
    <name evidence="4" type="ORF">J5W02_11750</name>
</gene>
<dbReference type="SUPFAM" id="SSF53850">
    <property type="entry name" value="Periplasmic binding protein-like II"/>
    <property type="match status" value="1"/>
</dbReference>
<proteinExistence type="predicted"/>
<feature type="chain" id="PRO_5047409310" evidence="2">
    <location>
        <begin position="21"/>
        <end position="283"/>
    </location>
</feature>
<dbReference type="EMBL" id="JAGFNZ010000004">
    <property type="protein sequence ID" value="MBW7573484.1"/>
    <property type="molecule type" value="Genomic_DNA"/>
</dbReference>
<keyword evidence="1 2" id="KW-0732">Signal</keyword>
<evidence type="ECO:0000259" key="3">
    <source>
        <dbReference type="SMART" id="SM00062"/>
    </source>
</evidence>
<sequence>MKKFSKIAAFLLASAMMFTAAGCGQSSSASSAAASAAGSESASTAASTSVDKIKAAGFVTMSTNAEFEPFEFKDGDKIIGIDIDISNKIAEKLGVELKVNDIAFDALTTELGSGKTNFVAAGMTADEDRKKNVDFSDTYFDASQAIIVLKGSAIKSPADLNGKKVGVQQGTTGDTYCTNEDGKNEIKVGSTERYAKGVDAVADLINGKIDAVVIDDFPAKKFVEKNPDKIAKLEEALTTEQYAIAVPKGDKAMLDTVNSVLSELKSSGELDKIVEKYKENLGA</sequence>
<organism evidence="4 5">
    <name type="scientific">Caproiciproducens faecalis</name>
    <dbReference type="NCBI Taxonomy" id="2820301"/>
    <lineage>
        <taxon>Bacteria</taxon>
        <taxon>Bacillati</taxon>
        <taxon>Bacillota</taxon>
        <taxon>Clostridia</taxon>
        <taxon>Eubacteriales</taxon>
        <taxon>Acutalibacteraceae</taxon>
        <taxon>Caproiciproducens</taxon>
    </lineage>
</organism>
<evidence type="ECO:0000256" key="1">
    <source>
        <dbReference type="ARBA" id="ARBA00022729"/>
    </source>
</evidence>
<dbReference type="PANTHER" id="PTHR35936:SF17">
    <property type="entry name" value="ARGININE-BINDING EXTRACELLULAR PROTEIN ARTP"/>
    <property type="match status" value="1"/>
</dbReference>
<name>A0ABS7DQA1_9FIRM</name>
<accession>A0ABS7DQA1</accession>
<evidence type="ECO:0000313" key="5">
    <source>
        <dbReference type="Proteomes" id="UP000719942"/>
    </source>
</evidence>
<dbReference type="PROSITE" id="PS51257">
    <property type="entry name" value="PROKAR_LIPOPROTEIN"/>
    <property type="match status" value="1"/>
</dbReference>
<dbReference type="Gene3D" id="3.40.190.10">
    <property type="entry name" value="Periplasmic binding protein-like II"/>
    <property type="match status" value="2"/>
</dbReference>
<comment type="caution">
    <text evidence="4">The sequence shown here is derived from an EMBL/GenBank/DDBJ whole genome shotgun (WGS) entry which is preliminary data.</text>
</comment>
<dbReference type="Proteomes" id="UP000719942">
    <property type="component" value="Unassembled WGS sequence"/>
</dbReference>